<keyword evidence="3" id="KW-1185">Reference proteome</keyword>
<dbReference type="SUPFAM" id="SSF53098">
    <property type="entry name" value="Ribonuclease H-like"/>
    <property type="match status" value="1"/>
</dbReference>
<evidence type="ECO:0000313" key="2">
    <source>
        <dbReference type="EMBL" id="QBQ07952.1"/>
    </source>
</evidence>
<dbReference type="InterPro" id="IPR001584">
    <property type="entry name" value="Integrase_cat-core"/>
</dbReference>
<dbReference type="InterPro" id="IPR036397">
    <property type="entry name" value="RNaseH_sf"/>
</dbReference>
<dbReference type="GO" id="GO:0003676">
    <property type="term" value="F:nucleic acid binding"/>
    <property type="evidence" value="ECO:0007669"/>
    <property type="project" value="InterPro"/>
</dbReference>
<name>A0A4P7AI76_9MOLU</name>
<dbReference type="EMBL" id="CP038013">
    <property type="protein sequence ID" value="QBQ07952.1"/>
    <property type="molecule type" value="Genomic_DNA"/>
</dbReference>
<dbReference type="Proteomes" id="UP000294309">
    <property type="component" value="Chromosome"/>
</dbReference>
<gene>
    <name evidence="2" type="ORF">SGLAD_v1c07530</name>
</gene>
<evidence type="ECO:0000313" key="3">
    <source>
        <dbReference type="Proteomes" id="UP000294309"/>
    </source>
</evidence>
<sequence length="145" mass="17029">MIISLSRPGNSIDNAMCETFFSSLKEEWKTKLKQNSFINLKKVINNYVEFYNYTRIMIKHNGPPAYVYIGFIPHKKILQIILKYSYKKTFCILEKVYLPFNVLLNIHTFYFTSIGLISEISNSCSFENSILLKFFTKNLELNTVL</sequence>
<protein>
    <submittedName>
        <fullName evidence="2">IS3 family transposase</fullName>
    </submittedName>
</protein>
<dbReference type="KEGG" id="sgq:SGLAD_v1c07530"/>
<dbReference type="InterPro" id="IPR012337">
    <property type="entry name" value="RNaseH-like_sf"/>
</dbReference>
<evidence type="ECO:0000259" key="1">
    <source>
        <dbReference type="Pfam" id="PF13333"/>
    </source>
</evidence>
<organism evidence="2 3">
    <name type="scientific">Spiroplasma gladiatoris</name>
    <dbReference type="NCBI Taxonomy" id="2143"/>
    <lineage>
        <taxon>Bacteria</taxon>
        <taxon>Bacillati</taxon>
        <taxon>Mycoplasmatota</taxon>
        <taxon>Mollicutes</taxon>
        <taxon>Entomoplasmatales</taxon>
        <taxon>Spiroplasmataceae</taxon>
        <taxon>Spiroplasma</taxon>
    </lineage>
</organism>
<dbReference type="Gene3D" id="3.30.420.10">
    <property type="entry name" value="Ribonuclease H-like superfamily/Ribonuclease H"/>
    <property type="match status" value="1"/>
</dbReference>
<reference evidence="2 3" key="1">
    <citation type="submission" date="2019-03" db="EMBL/GenBank/DDBJ databases">
        <title>Complete genome sequence of Spiroplasma gladiatoris TG-1 (DSM 22552).</title>
        <authorList>
            <person name="Lin Y.-C."/>
            <person name="Chou L."/>
            <person name="Kuo C.-H."/>
        </authorList>
    </citation>
    <scope>NUCLEOTIDE SEQUENCE [LARGE SCALE GENOMIC DNA]</scope>
    <source>
        <strain evidence="2 3">TG-1</strain>
    </source>
</reference>
<dbReference type="GO" id="GO:0015074">
    <property type="term" value="P:DNA integration"/>
    <property type="evidence" value="ECO:0007669"/>
    <property type="project" value="InterPro"/>
</dbReference>
<accession>A0A4P7AI76</accession>
<dbReference type="Pfam" id="PF13333">
    <property type="entry name" value="rve_2"/>
    <property type="match status" value="1"/>
</dbReference>
<feature type="domain" description="Integrase catalytic" evidence="1">
    <location>
        <begin position="18"/>
        <end position="66"/>
    </location>
</feature>
<dbReference type="AlphaFoldDB" id="A0A4P7AI76"/>
<proteinExistence type="predicted"/>